<sequence>MADVSDPQLEQNYQKVLSDADETNWCVFGYDASGKNIVFQAAGTGGIEELKGHLAEDQCQYAYLRVISGDAESKRAKFVFISWCGEGVGALKRAKMSVHKASVKKVIKNYGVEAHFTNPDEVNENEIATKIKKASGADYSGNSGSQ</sequence>
<comment type="similarity">
    <text evidence="5">Belongs to the actin-binding proteins ADF family. Coactosin subfamily.</text>
</comment>
<dbReference type="EMBL" id="ADBJ01000051">
    <property type="protein sequence ID" value="EFA75801.1"/>
    <property type="molecule type" value="Genomic_DNA"/>
</dbReference>
<dbReference type="InParanoid" id="D3BS64"/>
<dbReference type="SUPFAM" id="SSF55753">
    <property type="entry name" value="Actin depolymerizing proteins"/>
    <property type="match status" value="1"/>
</dbReference>
<comment type="caution">
    <text evidence="8">The sequence shown here is derived from an EMBL/GenBank/DDBJ whole genome shotgun (WGS) entry which is preliminary data.</text>
</comment>
<evidence type="ECO:0000256" key="4">
    <source>
        <dbReference type="ARBA" id="ARBA00023212"/>
    </source>
</evidence>
<keyword evidence="2" id="KW-0963">Cytoplasm</keyword>
<dbReference type="RefSeq" id="XP_020427935.1">
    <property type="nucleotide sequence ID" value="XM_020581619.1"/>
</dbReference>
<dbReference type="Pfam" id="PF00241">
    <property type="entry name" value="Cofilin_ADF"/>
    <property type="match status" value="1"/>
</dbReference>
<dbReference type="SMART" id="SM00102">
    <property type="entry name" value="ADF"/>
    <property type="match status" value="1"/>
</dbReference>
<gene>
    <name evidence="8" type="primary">coaA</name>
    <name evidence="8" type="ORF">PPL_10856</name>
</gene>
<keyword evidence="9" id="KW-1185">Reference proteome</keyword>
<accession>D3BS64</accession>
<dbReference type="Gene3D" id="3.40.20.10">
    <property type="entry name" value="Severin"/>
    <property type="match status" value="1"/>
</dbReference>
<dbReference type="STRING" id="670386.D3BS64"/>
<evidence type="ECO:0000256" key="6">
    <source>
        <dbReference type="ARBA" id="ARBA00069392"/>
    </source>
</evidence>
<reference evidence="8 9" key="1">
    <citation type="journal article" date="2011" name="Genome Res.">
        <title>Phylogeny-wide analysis of social amoeba genomes highlights ancient origins for complex intercellular communication.</title>
        <authorList>
            <person name="Heidel A.J."/>
            <person name="Lawal H.M."/>
            <person name="Felder M."/>
            <person name="Schilde C."/>
            <person name="Helps N.R."/>
            <person name="Tunggal B."/>
            <person name="Rivero F."/>
            <person name="John U."/>
            <person name="Schleicher M."/>
            <person name="Eichinger L."/>
            <person name="Platzer M."/>
            <person name="Noegel A.A."/>
            <person name="Schaap P."/>
            <person name="Gloeckner G."/>
        </authorList>
    </citation>
    <scope>NUCLEOTIDE SEQUENCE [LARGE SCALE GENOMIC DNA]</scope>
    <source>
        <strain evidence="9">ATCC 26659 / Pp 5 / PN500</strain>
    </source>
</reference>
<dbReference type="PROSITE" id="PS51263">
    <property type="entry name" value="ADF_H"/>
    <property type="match status" value="1"/>
</dbReference>
<dbReference type="GO" id="GO:0030864">
    <property type="term" value="C:cortical actin cytoskeleton"/>
    <property type="evidence" value="ECO:0007669"/>
    <property type="project" value="TreeGrafter"/>
</dbReference>
<dbReference type="InterPro" id="IPR029006">
    <property type="entry name" value="ADF-H/Gelsolin-like_dom_sf"/>
</dbReference>
<keyword evidence="4" id="KW-0206">Cytoskeleton</keyword>
<dbReference type="GO" id="GO:0051015">
    <property type="term" value="F:actin filament binding"/>
    <property type="evidence" value="ECO:0007669"/>
    <property type="project" value="TreeGrafter"/>
</dbReference>
<comment type="subcellular location">
    <subcellularLocation>
        <location evidence="1">Cytoplasm</location>
        <location evidence="1">Cytoskeleton</location>
    </subcellularLocation>
</comment>
<dbReference type="GO" id="GO:0005884">
    <property type="term" value="C:actin filament"/>
    <property type="evidence" value="ECO:0007669"/>
    <property type="project" value="TreeGrafter"/>
</dbReference>
<evidence type="ECO:0000256" key="3">
    <source>
        <dbReference type="ARBA" id="ARBA00023203"/>
    </source>
</evidence>
<dbReference type="AlphaFoldDB" id="D3BS64"/>
<evidence type="ECO:0000256" key="5">
    <source>
        <dbReference type="ARBA" id="ARBA00038052"/>
    </source>
</evidence>
<dbReference type="PANTHER" id="PTHR10829">
    <property type="entry name" value="CORTACTIN AND DREBRIN"/>
    <property type="match status" value="1"/>
</dbReference>
<dbReference type="GO" id="GO:0030833">
    <property type="term" value="P:regulation of actin filament polymerization"/>
    <property type="evidence" value="ECO:0007669"/>
    <property type="project" value="TreeGrafter"/>
</dbReference>
<keyword evidence="3" id="KW-0009">Actin-binding</keyword>
<dbReference type="FunCoup" id="D3BS64">
    <property type="interactions" value="38"/>
</dbReference>
<dbReference type="GO" id="GO:0030427">
    <property type="term" value="C:site of polarized growth"/>
    <property type="evidence" value="ECO:0007669"/>
    <property type="project" value="TreeGrafter"/>
</dbReference>
<dbReference type="OMA" id="WIGPNCK"/>
<evidence type="ECO:0000259" key="7">
    <source>
        <dbReference type="PROSITE" id="PS51263"/>
    </source>
</evidence>
<evidence type="ECO:0000313" key="8">
    <source>
        <dbReference type="EMBL" id="EFA75801.1"/>
    </source>
</evidence>
<organism evidence="8 9">
    <name type="scientific">Heterostelium pallidum (strain ATCC 26659 / Pp 5 / PN500)</name>
    <name type="common">Cellular slime mold</name>
    <name type="synonym">Polysphondylium pallidum</name>
    <dbReference type="NCBI Taxonomy" id="670386"/>
    <lineage>
        <taxon>Eukaryota</taxon>
        <taxon>Amoebozoa</taxon>
        <taxon>Evosea</taxon>
        <taxon>Eumycetozoa</taxon>
        <taxon>Dictyostelia</taxon>
        <taxon>Acytosteliales</taxon>
        <taxon>Acytosteliaceae</taxon>
        <taxon>Heterostelium</taxon>
    </lineage>
</organism>
<evidence type="ECO:0000256" key="2">
    <source>
        <dbReference type="ARBA" id="ARBA00022490"/>
    </source>
</evidence>
<dbReference type="InterPro" id="IPR002108">
    <property type="entry name" value="ADF-H"/>
</dbReference>
<evidence type="ECO:0000256" key="1">
    <source>
        <dbReference type="ARBA" id="ARBA00004245"/>
    </source>
</evidence>
<name>D3BS64_HETP5</name>
<proteinExistence type="inferred from homology"/>
<dbReference type="CDD" id="cd11282">
    <property type="entry name" value="ADF_coactosin_like"/>
    <property type="match status" value="1"/>
</dbReference>
<dbReference type="PANTHER" id="PTHR10829:SF25">
    <property type="entry name" value="DREBRIN-LIKE PROTEIN"/>
    <property type="match status" value="1"/>
</dbReference>
<dbReference type="Proteomes" id="UP000001396">
    <property type="component" value="Unassembled WGS sequence"/>
</dbReference>
<protein>
    <recommendedName>
        <fullName evidence="6">Coactosin</fullName>
    </recommendedName>
</protein>
<evidence type="ECO:0000313" key="9">
    <source>
        <dbReference type="Proteomes" id="UP000001396"/>
    </source>
</evidence>
<feature type="domain" description="ADF-H" evidence="7">
    <location>
        <begin position="1"/>
        <end position="132"/>
    </location>
</feature>
<dbReference type="FunFam" id="3.40.20.10:FF:000018">
    <property type="entry name" value="Coactosin-like 1"/>
    <property type="match status" value="1"/>
</dbReference>
<dbReference type="GeneID" id="31366325"/>